<dbReference type="EMBL" id="BARU01027175">
    <property type="protein sequence ID" value="GAH71277.1"/>
    <property type="molecule type" value="Genomic_DNA"/>
</dbReference>
<organism evidence="1">
    <name type="scientific">marine sediment metagenome</name>
    <dbReference type="NCBI Taxonomy" id="412755"/>
    <lineage>
        <taxon>unclassified sequences</taxon>
        <taxon>metagenomes</taxon>
        <taxon>ecological metagenomes</taxon>
    </lineage>
</organism>
<sequence>MNRKYMNADLKKATSYLARIVHKGNYLRGNPIIMKRVCGNKNCKCIREGKKHES</sequence>
<comment type="caution">
    <text evidence="1">The sequence shown here is derived from an EMBL/GenBank/DDBJ whole genome shotgun (WGS) entry which is preliminary data.</text>
</comment>
<feature type="non-terminal residue" evidence="1">
    <location>
        <position position="54"/>
    </location>
</feature>
<reference evidence="1" key="1">
    <citation type="journal article" date="2014" name="Front. Microbiol.">
        <title>High frequency of phylogenetically diverse reductive dehalogenase-homologous genes in deep subseafloor sedimentary metagenomes.</title>
        <authorList>
            <person name="Kawai M."/>
            <person name="Futagami T."/>
            <person name="Toyoda A."/>
            <person name="Takaki Y."/>
            <person name="Nishi S."/>
            <person name="Hori S."/>
            <person name="Arai W."/>
            <person name="Tsubouchi T."/>
            <person name="Morono Y."/>
            <person name="Uchiyama I."/>
            <person name="Ito T."/>
            <person name="Fujiyama A."/>
            <person name="Inagaki F."/>
            <person name="Takami H."/>
        </authorList>
    </citation>
    <scope>NUCLEOTIDE SEQUENCE</scope>
    <source>
        <strain evidence="1">Expedition CK06-06</strain>
    </source>
</reference>
<dbReference type="AlphaFoldDB" id="X1HP61"/>
<name>X1HP61_9ZZZZ</name>
<gene>
    <name evidence="1" type="ORF">S03H2_43548</name>
</gene>
<evidence type="ECO:0000313" key="1">
    <source>
        <dbReference type="EMBL" id="GAH71277.1"/>
    </source>
</evidence>
<accession>X1HP61</accession>
<proteinExistence type="predicted"/>
<protein>
    <submittedName>
        <fullName evidence="1">Uncharacterized protein</fullName>
    </submittedName>
</protein>